<keyword evidence="1" id="KW-0540">Nuclease</keyword>
<name>A0A1F4UBC3_UNCW3</name>
<dbReference type="InterPro" id="IPR035437">
    <property type="entry name" value="SNase_OB-fold_sf"/>
</dbReference>
<evidence type="ECO:0000256" key="1">
    <source>
        <dbReference type="ARBA" id="ARBA00022722"/>
    </source>
</evidence>
<evidence type="ECO:0000256" key="3">
    <source>
        <dbReference type="ARBA" id="ARBA00022801"/>
    </source>
</evidence>
<protein>
    <recommendedName>
        <fullName evidence="4">TNase-like domain-containing protein</fullName>
    </recommendedName>
</protein>
<dbReference type="PROSITE" id="PS50830">
    <property type="entry name" value="TNASE_3"/>
    <property type="match status" value="1"/>
</dbReference>
<dbReference type="Gene3D" id="2.40.50.90">
    <property type="match status" value="1"/>
</dbReference>
<proteinExistence type="predicted"/>
<dbReference type="InterPro" id="IPR016071">
    <property type="entry name" value="Staphylococal_nuclease_OB-fold"/>
</dbReference>
<dbReference type="SUPFAM" id="SSF50199">
    <property type="entry name" value="Staphylococcal nuclease"/>
    <property type="match status" value="1"/>
</dbReference>
<dbReference type="PANTHER" id="PTHR12302:SF3">
    <property type="entry name" value="SERINE_THREONINE-PROTEIN KINASE 31"/>
    <property type="match status" value="1"/>
</dbReference>
<gene>
    <name evidence="5" type="ORF">A2Y85_08115</name>
</gene>
<organism evidence="5 6">
    <name type="scientific">candidate division WOR-3 bacterium RBG_13_43_14</name>
    <dbReference type="NCBI Taxonomy" id="1802590"/>
    <lineage>
        <taxon>Bacteria</taxon>
        <taxon>Bacteria division WOR-3</taxon>
    </lineage>
</organism>
<keyword evidence="3" id="KW-0378">Hydrolase</keyword>
<evidence type="ECO:0000256" key="2">
    <source>
        <dbReference type="ARBA" id="ARBA00022759"/>
    </source>
</evidence>
<feature type="domain" description="TNase-like" evidence="4">
    <location>
        <begin position="25"/>
        <end position="142"/>
    </location>
</feature>
<dbReference type="PANTHER" id="PTHR12302">
    <property type="entry name" value="EBNA2 BINDING PROTEIN P100"/>
    <property type="match status" value="1"/>
</dbReference>
<accession>A0A1F4UBC3</accession>
<dbReference type="EMBL" id="MEUM01000075">
    <property type="protein sequence ID" value="OGC42254.1"/>
    <property type="molecule type" value="Genomic_DNA"/>
</dbReference>
<dbReference type="Pfam" id="PF00565">
    <property type="entry name" value="SNase"/>
    <property type="match status" value="1"/>
</dbReference>
<comment type="caution">
    <text evidence="5">The sequence shown here is derived from an EMBL/GenBank/DDBJ whole genome shotgun (WGS) entry which is preliminary data.</text>
</comment>
<sequence length="263" mass="30119">MTRGMCYSILIIFVILLFNCQSGEKVTEVIDGDTFVLANGQTVRLIGINTPETGEPGADIAKDMLTRLVLNKTVMLESDVSDKDDYKRLLRYVYIGDISVNAELIRIGCAEMRFYPPDTLYRAEYKKLEDNAIRNKFGLWAFAVFQPHEIDDFIEVLGVDDKSSEIISWRDADKYYGQNKIVEGTIVVTNNTGKVCFLNFDRDWKKYFTAVIFAGDFDKFPPHPEDYYLKRKVRVRGLIKEYKGKPGRILKIIISSAKCECVV</sequence>
<evidence type="ECO:0000313" key="5">
    <source>
        <dbReference type="EMBL" id="OGC42254.1"/>
    </source>
</evidence>
<dbReference type="GO" id="GO:0016787">
    <property type="term" value="F:hydrolase activity"/>
    <property type="evidence" value="ECO:0007669"/>
    <property type="project" value="UniProtKB-KW"/>
</dbReference>
<dbReference type="AlphaFoldDB" id="A0A1F4UBC3"/>
<evidence type="ECO:0000259" key="4">
    <source>
        <dbReference type="PROSITE" id="PS50830"/>
    </source>
</evidence>
<dbReference type="GO" id="GO:0004519">
    <property type="term" value="F:endonuclease activity"/>
    <property type="evidence" value="ECO:0007669"/>
    <property type="project" value="UniProtKB-KW"/>
</dbReference>
<evidence type="ECO:0000313" key="6">
    <source>
        <dbReference type="Proteomes" id="UP000177025"/>
    </source>
</evidence>
<keyword evidence="2" id="KW-0255">Endonuclease</keyword>
<reference evidence="5 6" key="1">
    <citation type="journal article" date="2016" name="Nat. Commun.">
        <title>Thousands of microbial genomes shed light on interconnected biogeochemical processes in an aquifer system.</title>
        <authorList>
            <person name="Anantharaman K."/>
            <person name="Brown C.T."/>
            <person name="Hug L.A."/>
            <person name="Sharon I."/>
            <person name="Castelle C.J."/>
            <person name="Probst A.J."/>
            <person name="Thomas B.C."/>
            <person name="Singh A."/>
            <person name="Wilkins M.J."/>
            <person name="Karaoz U."/>
            <person name="Brodie E.L."/>
            <person name="Williams K.H."/>
            <person name="Hubbard S.S."/>
            <person name="Banfield J.F."/>
        </authorList>
    </citation>
    <scope>NUCLEOTIDE SEQUENCE [LARGE SCALE GENOMIC DNA]</scope>
</reference>
<dbReference type="SMART" id="SM00318">
    <property type="entry name" value="SNc"/>
    <property type="match status" value="1"/>
</dbReference>
<dbReference type="Proteomes" id="UP000177025">
    <property type="component" value="Unassembled WGS sequence"/>
</dbReference>